<dbReference type="RefSeq" id="WP_185273618.1">
    <property type="nucleotide sequence ID" value="NZ_CP055156.1"/>
</dbReference>
<sequence length="182" mass="20852">MNMGLKCFRKGILFKIALYTLFAGVYGCAGKINTIKKPEHNTSNYTKAYIISAENSQYIKFRFGTITPFGYLVPPDNPAQQHEVIGHTATVIKNELEKTGITAIIGQKDDIPEGFDLIIMYQDTWRWDFKKVLDKLEIVFVSPDGKEELARSTYNIYQNKELHNFPTPEKEVPKMIRELLGK</sequence>
<dbReference type="EMBL" id="CP055156">
    <property type="protein sequence ID" value="QNF32840.1"/>
    <property type="molecule type" value="Genomic_DNA"/>
</dbReference>
<dbReference type="AlphaFoldDB" id="A0A7G7G6Q6"/>
<reference evidence="1 2" key="1">
    <citation type="journal article" date="2018" name="Int. J. Syst. Evol. Microbiol.">
        <title>Adhaeribacter swui sp. nov., isolated from wet mud.</title>
        <authorList>
            <person name="Kim D.U."/>
            <person name="Kim K.W."/>
            <person name="Kang M.S."/>
            <person name="Kim J.Y."/>
            <person name="Jang J.H."/>
            <person name="Kim M.K."/>
        </authorList>
    </citation>
    <scope>NUCLEOTIDE SEQUENCE [LARGE SCALE GENOMIC DNA]</scope>
    <source>
        <strain evidence="1 2">KCTC 52873</strain>
    </source>
</reference>
<gene>
    <name evidence="1" type="ORF">HUW51_08880</name>
</gene>
<evidence type="ECO:0000313" key="1">
    <source>
        <dbReference type="EMBL" id="QNF32840.1"/>
    </source>
</evidence>
<name>A0A7G7G6Q6_9BACT</name>
<organism evidence="1 2">
    <name type="scientific">Adhaeribacter swui</name>
    <dbReference type="NCBI Taxonomy" id="2086471"/>
    <lineage>
        <taxon>Bacteria</taxon>
        <taxon>Pseudomonadati</taxon>
        <taxon>Bacteroidota</taxon>
        <taxon>Cytophagia</taxon>
        <taxon>Cytophagales</taxon>
        <taxon>Hymenobacteraceae</taxon>
        <taxon>Adhaeribacter</taxon>
    </lineage>
</organism>
<protein>
    <submittedName>
        <fullName evidence="1">Uncharacterized protein</fullName>
    </submittedName>
</protein>
<accession>A0A7G7G6Q6</accession>
<keyword evidence="2" id="KW-1185">Reference proteome</keyword>
<dbReference type="Proteomes" id="UP000515237">
    <property type="component" value="Chromosome"/>
</dbReference>
<dbReference type="KEGG" id="aswu:HUW51_08880"/>
<dbReference type="PROSITE" id="PS51257">
    <property type="entry name" value="PROKAR_LIPOPROTEIN"/>
    <property type="match status" value="1"/>
</dbReference>
<evidence type="ECO:0000313" key="2">
    <source>
        <dbReference type="Proteomes" id="UP000515237"/>
    </source>
</evidence>
<proteinExistence type="predicted"/>